<dbReference type="AlphaFoldDB" id="A0ABD6BN24"/>
<sequence length="329" mass="34056">MSQISTWVDPSTFDGLVEFLPTLLGAVAILVVGLVVGRIVGGIVTRLARRVGLGHYAGGTAVEGVERNDGIARGLGRVVAYYVYLVALLAAADVLGINELTSLLSDLGSYTPVVLGALAVLIVGFVAGRIVGDMVAGVVSDFGVGRYLRETPFAAVGDEYPFSYLVGTLVTYYVYLLTLLAAADILDIGALSTLLNEFASYLPALTAGLLVLLVGVWLAERAAEVTENTGDGQATHVAGLAVKLLVYYLTITVTLATVGVDVSVLTNLLSTVVVVFSGALGLSLAIAFGLAFGLGGRDFVAENIDDWAASIGDVVADGDGNDEDGFQFD</sequence>
<dbReference type="InterPro" id="IPR008910">
    <property type="entry name" value="MSC_TM_helix"/>
</dbReference>
<dbReference type="RefSeq" id="WP_267645790.1">
    <property type="nucleotide sequence ID" value="NZ_JANHGR010000001.1"/>
</dbReference>
<dbReference type="Proteomes" id="UP001597139">
    <property type="component" value="Unassembled WGS sequence"/>
</dbReference>
<dbReference type="Pfam" id="PF05552">
    <property type="entry name" value="MS_channel_1st_1"/>
    <property type="match status" value="3"/>
</dbReference>
<feature type="transmembrane region" description="Helical" evidence="1">
    <location>
        <begin position="272"/>
        <end position="294"/>
    </location>
</feature>
<organism evidence="2 3">
    <name type="scientific">Halolamina litorea</name>
    <dbReference type="NCBI Taxonomy" id="1515593"/>
    <lineage>
        <taxon>Archaea</taxon>
        <taxon>Methanobacteriati</taxon>
        <taxon>Methanobacteriota</taxon>
        <taxon>Stenosarchaea group</taxon>
        <taxon>Halobacteria</taxon>
        <taxon>Halobacteriales</taxon>
        <taxon>Haloferacaceae</taxon>
    </lineage>
</organism>
<proteinExistence type="predicted"/>
<feature type="transmembrane region" description="Helical" evidence="1">
    <location>
        <begin position="201"/>
        <end position="219"/>
    </location>
</feature>
<feature type="transmembrane region" description="Helical" evidence="1">
    <location>
        <begin position="20"/>
        <end position="40"/>
    </location>
</feature>
<feature type="transmembrane region" description="Helical" evidence="1">
    <location>
        <begin position="78"/>
        <end position="97"/>
    </location>
</feature>
<dbReference type="Gene3D" id="1.10.287.1260">
    <property type="match status" value="1"/>
</dbReference>
<evidence type="ECO:0000256" key="1">
    <source>
        <dbReference type="SAM" id="Phobius"/>
    </source>
</evidence>
<keyword evidence="1" id="KW-1133">Transmembrane helix</keyword>
<dbReference type="EMBL" id="JBHUCZ010000001">
    <property type="protein sequence ID" value="MFD1566512.1"/>
    <property type="molecule type" value="Genomic_DNA"/>
</dbReference>
<name>A0ABD6BN24_9EURY</name>
<comment type="caution">
    <text evidence="2">The sequence shown here is derived from an EMBL/GenBank/DDBJ whole genome shotgun (WGS) entry which is preliminary data.</text>
</comment>
<keyword evidence="1" id="KW-0812">Transmembrane</keyword>
<gene>
    <name evidence="2" type="ORF">ACFSAU_03320</name>
</gene>
<feature type="transmembrane region" description="Helical" evidence="1">
    <location>
        <begin position="240"/>
        <end position="260"/>
    </location>
</feature>
<keyword evidence="1" id="KW-0472">Membrane</keyword>
<evidence type="ECO:0000313" key="2">
    <source>
        <dbReference type="EMBL" id="MFD1566512.1"/>
    </source>
</evidence>
<protein>
    <submittedName>
        <fullName evidence="2">Uncharacterized protein</fullName>
    </submittedName>
</protein>
<reference evidence="2 3" key="1">
    <citation type="journal article" date="2019" name="Int. J. Syst. Evol. Microbiol.">
        <title>The Global Catalogue of Microorganisms (GCM) 10K type strain sequencing project: providing services to taxonomists for standard genome sequencing and annotation.</title>
        <authorList>
            <consortium name="The Broad Institute Genomics Platform"/>
            <consortium name="The Broad Institute Genome Sequencing Center for Infectious Disease"/>
            <person name="Wu L."/>
            <person name="Ma J."/>
        </authorList>
    </citation>
    <scope>NUCLEOTIDE SEQUENCE [LARGE SCALE GENOMIC DNA]</scope>
    <source>
        <strain evidence="2 3">CGMCC 1.12859</strain>
    </source>
</reference>
<accession>A0ABD6BN24</accession>
<keyword evidence="3" id="KW-1185">Reference proteome</keyword>
<evidence type="ECO:0000313" key="3">
    <source>
        <dbReference type="Proteomes" id="UP001597139"/>
    </source>
</evidence>